<keyword evidence="2" id="KW-0472">Membrane</keyword>
<proteinExistence type="predicted"/>
<name>A0A6J7CTH4_9ZZZZ</name>
<evidence type="ECO:0000256" key="2">
    <source>
        <dbReference type="SAM" id="Phobius"/>
    </source>
</evidence>
<feature type="transmembrane region" description="Helical" evidence="2">
    <location>
        <begin position="99"/>
        <end position="121"/>
    </location>
</feature>
<sequence length="166" mass="16635">MKATLAALGCGAILVIVSCSMAWTTSTAPLLEGVGGPSSEVSVTGAQLVPAANAAGWVALAGILAVIATRSWGRTAVGVILVLAGVVIVVSTIGARGSTIWWCAAAFGGALTCGSGVVVAWRGRAWPGLSRRYEAPGSDSAAPSRARSPWDAIDHGHDPTTDDEPA</sequence>
<keyword evidence="2" id="KW-1133">Transmembrane helix</keyword>
<dbReference type="AlphaFoldDB" id="A0A6J7CTH4"/>
<gene>
    <name evidence="3" type="ORF">UFOPK3402_00211</name>
</gene>
<dbReference type="EMBL" id="CAFBLS010000015">
    <property type="protein sequence ID" value="CAB4861070.1"/>
    <property type="molecule type" value="Genomic_DNA"/>
</dbReference>
<reference evidence="3" key="1">
    <citation type="submission" date="2020-05" db="EMBL/GenBank/DDBJ databases">
        <authorList>
            <person name="Chiriac C."/>
            <person name="Salcher M."/>
            <person name="Ghai R."/>
            <person name="Kavagutti S V."/>
        </authorList>
    </citation>
    <scope>NUCLEOTIDE SEQUENCE</scope>
</reference>
<evidence type="ECO:0000256" key="1">
    <source>
        <dbReference type="SAM" id="MobiDB-lite"/>
    </source>
</evidence>
<dbReference type="PROSITE" id="PS51257">
    <property type="entry name" value="PROKAR_LIPOPROTEIN"/>
    <property type="match status" value="1"/>
</dbReference>
<feature type="compositionally biased region" description="Low complexity" evidence="1">
    <location>
        <begin position="138"/>
        <end position="151"/>
    </location>
</feature>
<keyword evidence="2" id="KW-0812">Transmembrane</keyword>
<dbReference type="InterPro" id="IPR019051">
    <property type="entry name" value="Trp_biosyn_TM_oprn/chp"/>
</dbReference>
<protein>
    <submittedName>
        <fullName evidence="3">Unannotated protein</fullName>
    </submittedName>
</protein>
<feature type="transmembrane region" description="Helical" evidence="2">
    <location>
        <begin position="75"/>
        <end position="93"/>
    </location>
</feature>
<organism evidence="3">
    <name type="scientific">freshwater metagenome</name>
    <dbReference type="NCBI Taxonomy" id="449393"/>
    <lineage>
        <taxon>unclassified sequences</taxon>
        <taxon>metagenomes</taxon>
        <taxon>ecological metagenomes</taxon>
    </lineage>
</organism>
<accession>A0A6J7CTH4</accession>
<dbReference type="Pfam" id="PF09534">
    <property type="entry name" value="Trp_oprn_chp"/>
    <property type="match status" value="2"/>
</dbReference>
<feature type="transmembrane region" description="Helical" evidence="2">
    <location>
        <begin position="46"/>
        <end position="68"/>
    </location>
</feature>
<feature type="region of interest" description="Disordered" evidence="1">
    <location>
        <begin position="133"/>
        <end position="166"/>
    </location>
</feature>
<evidence type="ECO:0000313" key="3">
    <source>
        <dbReference type="EMBL" id="CAB4861070.1"/>
    </source>
</evidence>